<dbReference type="PROSITE" id="PS50930">
    <property type="entry name" value="HTH_LYTTR"/>
    <property type="match status" value="1"/>
</dbReference>
<gene>
    <name evidence="3" type="ORF">D3M59_10215</name>
</gene>
<keyword evidence="1" id="KW-0472">Membrane</keyword>
<feature type="domain" description="HTH LytTR-type" evidence="2">
    <location>
        <begin position="97"/>
        <end position="186"/>
    </location>
</feature>
<organism evidence="3 4">
    <name type="scientific">Sphingomonas edaphi</name>
    <dbReference type="NCBI Taxonomy" id="2315689"/>
    <lineage>
        <taxon>Bacteria</taxon>
        <taxon>Pseudomonadati</taxon>
        <taxon>Pseudomonadota</taxon>
        <taxon>Alphaproteobacteria</taxon>
        <taxon>Sphingomonadales</taxon>
        <taxon>Sphingomonadaceae</taxon>
        <taxon>Sphingomonas</taxon>
    </lineage>
</organism>
<dbReference type="OrthoDB" id="7028951at2"/>
<protein>
    <submittedName>
        <fullName evidence="3">LytTR family transcriptional regulator</fullName>
    </submittedName>
</protein>
<dbReference type="EMBL" id="QXTF01000003">
    <property type="protein sequence ID" value="RIX27471.1"/>
    <property type="molecule type" value="Genomic_DNA"/>
</dbReference>
<evidence type="ECO:0000313" key="4">
    <source>
        <dbReference type="Proteomes" id="UP000285023"/>
    </source>
</evidence>
<comment type="caution">
    <text evidence="3">The sequence shown here is derived from an EMBL/GenBank/DDBJ whole genome shotgun (WGS) entry which is preliminary data.</text>
</comment>
<dbReference type="Proteomes" id="UP000285023">
    <property type="component" value="Unassembled WGS sequence"/>
</dbReference>
<keyword evidence="1" id="KW-1133">Transmembrane helix</keyword>
<accession>A0A418PZ76</accession>
<evidence type="ECO:0000259" key="2">
    <source>
        <dbReference type="PROSITE" id="PS50930"/>
    </source>
</evidence>
<evidence type="ECO:0000313" key="3">
    <source>
        <dbReference type="EMBL" id="RIX27471.1"/>
    </source>
</evidence>
<dbReference type="GO" id="GO:0003677">
    <property type="term" value="F:DNA binding"/>
    <property type="evidence" value="ECO:0007669"/>
    <property type="project" value="InterPro"/>
</dbReference>
<feature type="transmembrane region" description="Helical" evidence="1">
    <location>
        <begin position="33"/>
        <end position="51"/>
    </location>
</feature>
<dbReference type="Pfam" id="PF04397">
    <property type="entry name" value="LytTR"/>
    <property type="match status" value="1"/>
</dbReference>
<dbReference type="AlphaFoldDB" id="A0A418PZ76"/>
<evidence type="ECO:0000256" key="1">
    <source>
        <dbReference type="SAM" id="Phobius"/>
    </source>
</evidence>
<keyword evidence="1" id="KW-0812">Transmembrane</keyword>
<reference evidence="3 4" key="1">
    <citation type="submission" date="2018-09" db="EMBL/GenBank/DDBJ databases">
        <title>Sphingomonas sp. DAC4.</title>
        <authorList>
            <person name="Seo T."/>
        </authorList>
    </citation>
    <scope>NUCLEOTIDE SEQUENCE [LARGE SCALE GENOMIC DNA]</scope>
    <source>
        <strain evidence="3 4">DAC4</strain>
    </source>
</reference>
<name>A0A418PZ76_9SPHN</name>
<dbReference type="InterPro" id="IPR007492">
    <property type="entry name" value="LytTR_DNA-bd_dom"/>
</dbReference>
<keyword evidence="4" id="KW-1185">Reference proteome</keyword>
<proteinExistence type="predicted"/>
<dbReference type="Gene3D" id="2.40.50.1020">
    <property type="entry name" value="LytTr DNA-binding domain"/>
    <property type="match status" value="1"/>
</dbReference>
<sequence length="188" mass="20226">MGAVALLSAMPMTFVVAWTMSLIQPGRFYTPQQLLGLFWGVAAVQLLVVYATTSAARRADDAEATDFVPALAQPEEELPPAAFPSALLGRLPSGIGSDIIALETEDHYLRVHTVGGSALILMRMADAVALLDPKLGAQVHRRWWVTEAAVEGIRMDGQKLSLSLINNTLVPVGRTFTAAVRARFAQTL</sequence>
<dbReference type="SMART" id="SM00850">
    <property type="entry name" value="LytTR"/>
    <property type="match status" value="1"/>
</dbReference>